<dbReference type="OrthoDB" id="1939479at2759"/>
<dbReference type="GeneID" id="59238678"/>
<evidence type="ECO:0000256" key="1">
    <source>
        <dbReference type="ARBA" id="ARBA00005234"/>
    </source>
</evidence>
<protein>
    <recommendedName>
        <fullName evidence="6">Ubiquitin-like protease family profile domain-containing protein</fullName>
    </recommendedName>
</protein>
<feature type="domain" description="Ubiquitin-like protease family profile" evidence="6">
    <location>
        <begin position="398"/>
        <end position="556"/>
    </location>
</feature>
<dbReference type="GO" id="GO:0016926">
    <property type="term" value="P:protein desumoylation"/>
    <property type="evidence" value="ECO:0007669"/>
    <property type="project" value="TreeGrafter"/>
</dbReference>
<dbReference type="PROSITE" id="PS50600">
    <property type="entry name" value="ULP_PROTEASE"/>
    <property type="match status" value="1"/>
</dbReference>
<sequence length="587" mass="68359">MSVDNYKSLKEASNIPPSFSHISTYRTINVPLFSPKRTMDMSSRSQLSSSTTVVSHKTEGNIDTSVPIEQSKGPNDYQNRILVSIKSALRSTGNFMWDSLGWSTKSAPSDNISDSKNASAAVKKSMTHNQKFPEYFVMPRKSRKLANTTPAKSNEINENSGLNSSFSEEPETERILSFSKDPFNWNKWKTTQISSRISNIDSQSAPYGTTLRTRKINRNLSSRQNHLILRDQSEDIEYLKMIYNGEYKVPKIIENERDEQMRLMQGDMSKNKKAKKSIVDLTEKIKNILLESRDRRQTINDDLIFVREQKVSPLEKKRKEYNIQQLRFDRSLLEFDKEFKTYNELLEERKRIQDQVRKKIELTKQKRLIPTISDTDKIKVQTIWKKQENFVLMNKDNLEVNVRDFKTLTPRRWLNDTIIEYFMKYIEKHNERMVAFNSFFYTNLSERGYQSVRRWMKRKKAKITDLDKIFVPINLNQSHWALGVIDIARKRVVYVDSLSNGPNAVSFAILNDLQKYVVEESNNTIGSDFELENLACPQQPNGFDCGIYLCMNTLCLSQDSPLHFDQNDAVNMRTYIGHLILTEGIQQ</sequence>
<dbReference type="Gene3D" id="1.10.418.20">
    <property type="match status" value="1"/>
</dbReference>
<dbReference type="EMBL" id="CP058611">
    <property type="protein sequence ID" value="QLG74875.1"/>
    <property type="molecule type" value="Genomic_DNA"/>
</dbReference>
<dbReference type="Pfam" id="PF02902">
    <property type="entry name" value="Peptidase_C48"/>
    <property type="match status" value="1"/>
</dbReference>
<dbReference type="RefSeq" id="XP_037146600.1">
    <property type="nucleotide sequence ID" value="XM_037290705.1"/>
</dbReference>
<accession>A0A7H9B872</accession>
<evidence type="ECO:0000256" key="3">
    <source>
        <dbReference type="ARBA" id="ARBA00022801"/>
    </source>
</evidence>
<dbReference type="InterPro" id="IPR038765">
    <property type="entry name" value="Papain-like_cys_pep_sf"/>
</dbReference>
<dbReference type="PANTHER" id="PTHR12606">
    <property type="entry name" value="SENTRIN/SUMO-SPECIFIC PROTEASE"/>
    <property type="match status" value="1"/>
</dbReference>
<dbReference type="GO" id="GO:0006508">
    <property type="term" value="P:proteolysis"/>
    <property type="evidence" value="ECO:0007669"/>
    <property type="project" value="UniProtKB-KW"/>
</dbReference>
<organism evidence="7 8">
    <name type="scientific">Zygotorulaspora mrakii</name>
    <name type="common">Zygosaccharomyces mrakii</name>
    <dbReference type="NCBI Taxonomy" id="42260"/>
    <lineage>
        <taxon>Eukaryota</taxon>
        <taxon>Fungi</taxon>
        <taxon>Dikarya</taxon>
        <taxon>Ascomycota</taxon>
        <taxon>Saccharomycotina</taxon>
        <taxon>Saccharomycetes</taxon>
        <taxon>Saccharomycetales</taxon>
        <taxon>Saccharomycetaceae</taxon>
        <taxon>Zygotorulaspora</taxon>
    </lineage>
</organism>
<dbReference type="GO" id="GO:0016929">
    <property type="term" value="F:deSUMOylase activity"/>
    <property type="evidence" value="ECO:0007669"/>
    <property type="project" value="TreeGrafter"/>
</dbReference>
<keyword evidence="3" id="KW-0378">Hydrolase</keyword>
<reference evidence="7 8" key="1">
    <citation type="submission" date="2020-07" db="EMBL/GenBank/DDBJ databases">
        <title>The yeast mating-type switching endonuclease HO is a domesticated member of an unorthodox homing genetic element family.</title>
        <authorList>
            <person name="Coughlan A.Y."/>
            <person name="Lombardi L."/>
            <person name="Braun-Galleani S."/>
            <person name="Martos A.R."/>
            <person name="Galeote V."/>
            <person name="Bigey F."/>
            <person name="Dequin S."/>
            <person name="Byrne K.P."/>
            <person name="Wolfe K.H."/>
        </authorList>
    </citation>
    <scope>NUCLEOTIDE SEQUENCE [LARGE SCALE GENOMIC DNA]</scope>
    <source>
        <strain evidence="7 8">NRRL Y-6702</strain>
    </source>
</reference>
<dbReference type="Gene3D" id="3.30.310.130">
    <property type="entry name" value="Ubiquitin-related"/>
    <property type="match status" value="1"/>
</dbReference>
<dbReference type="FunFam" id="3.30.310.130:FF:000008">
    <property type="entry name" value="Ubiquitin-like-specific protease 1"/>
    <property type="match status" value="1"/>
</dbReference>
<feature type="region of interest" description="Disordered" evidence="5">
    <location>
        <begin position="143"/>
        <end position="169"/>
    </location>
</feature>
<keyword evidence="4" id="KW-0788">Thiol protease</keyword>
<name>A0A7H9B872_ZYGMR</name>
<evidence type="ECO:0000313" key="7">
    <source>
        <dbReference type="EMBL" id="QLG74875.1"/>
    </source>
</evidence>
<evidence type="ECO:0000256" key="4">
    <source>
        <dbReference type="ARBA" id="ARBA00022807"/>
    </source>
</evidence>
<dbReference type="Proteomes" id="UP000509704">
    <property type="component" value="Chromosome 8"/>
</dbReference>
<proteinExistence type="inferred from homology"/>
<comment type="similarity">
    <text evidence="1">Belongs to the peptidase C48 family.</text>
</comment>
<feature type="compositionally biased region" description="Polar residues" evidence="5">
    <location>
        <begin position="145"/>
        <end position="167"/>
    </location>
</feature>
<evidence type="ECO:0000259" key="6">
    <source>
        <dbReference type="PROSITE" id="PS50600"/>
    </source>
</evidence>
<dbReference type="AlphaFoldDB" id="A0A7H9B872"/>
<dbReference type="KEGG" id="zmk:HG535_0H02020"/>
<keyword evidence="2" id="KW-0645">Protease</keyword>
<evidence type="ECO:0000256" key="2">
    <source>
        <dbReference type="ARBA" id="ARBA00022670"/>
    </source>
</evidence>
<gene>
    <name evidence="7" type="ORF">HG535_0H02020</name>
</gene>
<dbReference type="PANTHER" id="PTHR12606:SF154">
    <property type="entry name" value="UBIQUITIN-LIKE-SPECIFIC PROTEASE 1"/>
    <property type="match status" value="1"/>
</dbReference>
<dbReference type="InterPro" id="IPR003653">
    <property type="entry name" value="Peptidase_C48_C"/>
</dbReference>
<evidence type="ECO:0000256" key="5">
    <source>
        <dbReference type="SAM" id="MobiDB-lite"/>
    </source>
</evidence>
<keyword evidence="8" id="KW-1185">Reference proteome</keyword>
<dbReference type="GO" id="GO:0005634">
    <property type="term" value="C:nucleus"/>
    <property type="evidence" value="ECO:0007669"/>
    <property type="project" value="TreeGrafter"/>
</dbReference>
<evidence type="ECO:0000313" key="8">
    <source>
        <dbReference type="Proteomes" id="UP000509704"/>
    </source>
</evidence>
<dbReference type="SUPFAM" id="SSF54001">
    <property type="entry name" value="Cysteine proteinases"/>
    <property type="match status" value="1"/>
</dbReference>